<sequence length="372" mass="42994">MPGSKYLSCRCTPNTFTTNVTPLLNRLSEESIEALRDAHLLPLFRMPTIPQNIPMLYVLLRLYNREKEAFQLGNYLLKMTVNEVTLILGLPNAGLRFTFSRSPVVDKTHKSLTEEIHRAADEEGSPMVEGRRLCMLVKYLLVMFFFPLKSLKVPSCINKITCLPEFVKYNWPLAIHEFLHLQFDHLSRVSVIRNAGSNIGFFEGCTTVLLVKKKFMNVLDKEKFLLGEEDDDSDFETLLLRKDKRRRFFIGSDYTAVIVHFHTGLKALQDDVPVTFPDGFVNWSVEDAVVLPKQDNSWDCGAWALVPPLADISSTYQKKGHEKQSYRSKVKGITNIDTNLQKKNTLDLSIQELGFRHFFRQELRKKMYDYER</sequence>
<comment type="caution">
    <text evidence="1">The sequence shown here is derived from an EMBL/GenBank/DDBJ whole genome shotgun (WGS) entry which is preliminary data.</text>
</comment>
<proteinExistence type="predicted"/>
<dbReference type="Proteomes" id="UP001412067">
    <property type="component" value="Unassembled WGS sequence"/>
</dbReference>
<evidence type="ECO:0000313" key="2">
    <source>
        <dbReference type="Proteomes" id="UP001412067"/>
    </source>
</evidence>
<protein>
    <recommendedName>
        <fullName evidence="3">Ubiquitin-like protease family profile domain-containing protein</fullName>
    </recommendedName>
</protein>
<organism evidence="1 2">
    <name type="scientific">Platanthera guangdongensis</name>
    <dbReference type="NCBI Taxonomy" id="2320717"/>
    <lineage>
        <taxon>Eukaryota</taxon>
        <taxon>Viridiplantae</taxon>
        <taxon>Streptophyta</taxon>
        <taxon>Embryophyta</taxon>
        <taxon>Tracheophyta</taxon>
        <taxon>Spermatophyta</taxon>
        <taxon>Magnoliopsida</taxon>
        <taxon>Liliopsida</taxon>
        <taxon>Asparagales</taxon>
        <taxon>Orchidaceae</taxon>
        <taxon>Orchidoideae</taxon>
        <taxon>Orchideae</taxon>
        <taxon>Orchidinae</taxon>
        <taxon>Platanthera</taxon>
    </lineage>
</organism>
<keyword evidence="2" id="KW-1185">Reference proteome</keyword>
<dbReference type="EMBL" id="JBBWWR010000012">
    <property type="protein sequence ID" value="KAK8958696.1"/>
    <property type="molecule type" value="Genomic_DNA"/>
</dbReference>
<accession>A0ABR2M431</accession>
<name>A0ABR2M431_9ASPA</name>
<reference evidence="1 2" key="1">
    <citation type="journal article" date="2022" name="Nat. Plants">
        <title>Genomes of leafy and leafless Platanthera orchids illuminate the evolution of mycoheterotrophy.</title>
        <authorList>
            <person name="Li M.H."/>
            <person name="Liu K.W."/>
            <person name="Li Z."/>
            <person name="Lu H.C."/>
            <person name="Ye Q.L."/>
            <person name="Zhang D."/>
            <person name="Wang J.Y."/>
            <person name="Li Y.F."/>
            <person name="Zhong Z.M."/>
            <person name="Liu X."/>
            <person name="Yu X."/>
            <person name="Liu D.K."/>
            <person name="Tu X.D."/>
            <person name="Liu B."/>
            <person name="Hao Y."/>
            <person name="Liao X.Y."/>
            <person name="Jiang Y.T."/>
            <person name="Sun W.H."/>
            <person name="Chen J."/>
            <person name="Chen Y.Q."/>
            <person name="Ai Y."/>
            <person name="Zhai J.W."/>
            <person name="Wu S.S."/>
            <person name="Zhou Z."/>
            <person name="Hsiao Y.Y."/>
            <person name="Wu W.L."/>
            <person name="Chen Y.Y."/>
            <person name="Lin Y.F."/>
            <person name="Hsu J.L."/>
            <person name="Li C.Y."/>
            <person name="Wang Z.W."/>
            <person name="Zhao X."/>
            <person name="Zhong W.Y."/>
            <person name="Ma X.K."/>
            <person name="Ma L."/>
            <person name="Huang J."/>
            <person name="Chen G.Z."/>
            <person name="Huang M.Z."/>
            <person name="Huang L."/>
            <person name="Peng D.H."/>
            <person name="Luo Y.B."/>
            <person name="Zou S.Q."/>
            <person name="Chen S.P."/>
            <person name="Lan S."/>
            <person name="Tsai W.C."/>
            <person name="Van de Peer Y."/>
            <person name="Liu Z.J."/>
        </authorList>
    </citation>
    <scope>NUCLEOTIDE SEQUENCE [LARGE SCALE GENOMIC DNA]</scope>
    <source>
        <strain evidence="1">Lor288</strain>
    </source>
</reference>
<evidence type="ECO:0000313" key="1">
    <source>
        <dbReference type="EMBL" id="KAK8958696.1"/>
    </source>
</evidence>
<evidence type="ECO:0008006" key="3">
    <source>
        <dbReference type="Google" id="ProtNLM"/>
    </source>
</evidence>
<gene>
    <name evidence="1" type="ORF">KSP40_PGU015237</name>
</gene>